<sequence>MALPKAAPFSALPPDILDHIAFALALADPSGPPCPVLPLLCTSSHVHYHLSVPNNAHLYARIFRAKFDYRAPARRMCQEATYASALTNQLVHYSRALHNIRRGDIHSPSILHDFYRLFTLALENDGRNVHHLNWARYADFLHRYVLSRLWQDREESYGWPLESPENAFALWLYFFSLDHDKLSSQSEDEREHIMSLLRPYALYNFRYPPFLVPDNHVHLPLAGDPSDYQNHSAVTPHGYYPLYRDPTSVKHTVEHFGMHIAIAEPSIGLVAKLLYIAHYERWPVDIPDFIPCDRTEANELNLDGPTIADYDEFASRWAIQFPARGTWDWRDALNVEEGQRADSRTWRTDTKGESAAYDNDWERWRGCYDPWDVTRVKGPVYTFGSLSGMWGGQYLVPDVADYHVAMNSAEFLPVLEHPQMRASVTPLFFKLHEHHCVSPARPLPHWEVHDGDPFDEGVLNAYFPRGFPDAYVGLPGAGADVPRDRVLRLRKRGAVQEHVYETFVEGKENSHDEETCEICIEEREAERAARMEEVASDEDGSPTSVQWEDGHICTGNVPSVAAEDAGHEPVSEPENEDARVERIRREVQHVLGPQMDVEQLIEQVARQEDGSDDGASCCDADLASDGSTDISRTCSGILDIILTGETLHRHALAWGDFRIYGRVRAWDGLVVLVRTPIWHGPDLPRHDTFIFRGYLVGGPRGNLVGSWRHITGNVHSIPVEGPFVVSRIDERDAVDSEADAGAREGREGEEVGGAPEQQPAQDNGDGDGQV</sequence>
<dbReference type="OrthoDB" id="5595695at2759"/>
<dbReference type="AlphaFoldDB" id="A0A2G8S6L7"/>
<name>A0A2G8S6L7_9APHY</name>
<reference evidence="2 3" key="1">
    <citation type="journal article" date="2015" name="Sci. Rep.">
        <title>Chromosome-level genome map provides insights into diverse defense mechanisms in the medicinal fungus Ganoderma sinense.</title>
        <authorList>
            <person name="Zhu Y."/>
            <person name="Xu J."/>
            <person name="Sun C."/>
            <person name="Zhou S."/>
            <person name="Xu H."/>
            <person name="Nelson D.R."/>
            <person name="Qian J."/>
            <person name="Song J."/>
            <person name="Luo H."/>
            <person name="Xiang L."/>
            <person name="Li Y."/>
            <person name="Xu Z."/>
            <person name="Ji A."/>
            <person name="Wang L."/>
            <person name="Lu S."/>
            <person name="Hayward A."/>
            <person name="Sun W."/>
            <person name="Li X."/>
            <person name="Schwartz D.C."/>
            <person name="Wang Y."/>
            <person name="Chen S."/>
        </authorList>
    </citation>
    <scope>NUCLEOTIDE SEQUENCE [LARGE SCALE GENOMIC DNA]</scope>
    <source>
        <strain evidence="2 3">ZZ0214-1</strain>
    </source>
</reference>
<evidence type="ECO:0008006" key="4">
    <source>
        <dbReference type="Google" id="ProtNLM"/>
    </source>
</evidence>
<gene>
    <name evidence="2" type="ORF">GSI_09436</name>
</gene>
<evidence type="ECO:0000313" key="3">
    <source>
        <dbReference type="Proteomes" id="UP000230002"/>
    </source>
</evidence>
<evidence type="ECO:0000313" key="2">
    <source>
        <dbReference type="EMBL" id="PIL29384.1"/>
    </source>
</evidence>
<accession>A0A2G8S6L7</accession>
<organism evidence="2 3">
    <name type="scientific">Ganoderma sinense ZZ0214-1</name>
    <dbReference type="NCBI Taxonomy" id="1077348"/>
    <lineage>
        <taxon>Eukaryota</taxon>
        <taxon>Fungi</taxon>
        <taxon>Dikarya</taxon>
        <taxon>Basidiomycota</taxon>
        <taxon>Agaricomycotina</taxon>
        <taxon>Agaricomycetes</taxon>
        <taxon>Polyporales</taxon>
        <taxon>Polyporaceae</taxon>
        <taxon>Ganoderma</taxon>
    </lineage>
</organism>
<feature type="compositionally biased region" description="Basic and acidic residues" evidence="1">
    <location>
        <begin position="730"/>
        <end position="749"/>
    </location>
</feature>
<dbReference type="Proteomes" id="UP000230002">
    <property type="component" value="Unassembled WGS sequence"/>
</dbReference>
<protein>
    <recommendedName>
        <fullName evidence="4">F-box domain-containing protein</fullName>
    </recommendedName>
</protein>
<comment type="caution">
    <text evidence="2">The sequence shown here is derived from an EMBL/GenBank/DDBJ whole genome shotgun (WGS) entry which is preliminary data.</text>
</comment>
<feature type="region of interest" description="Disordered" evidence="1">
    <location>
        <begin position="730"/>
        <end position="770"/>
    </location>
</feature>
<keyword evidence="3" id="KW-1185">Reference proteome</keyword>
<proteinExistence type="predicted"/>
<evidence type="ECO:0000256" key="1">
    <source>
        <dbReference type="SAM" id="MobiDB-lite"/>
    </source>
</evidence>
<dbReference type="EMBL" id="AYKW01000023">
    <property type="protein sequence ID" value="PIL29384.1"/>
    <property type="molecule type" value="Genomic_DNA"/>
</dbReference>
<dbReference type="STRING" id="1077348.A0A2G8S6L7"/>